<evidence type="ECO:0000259" key="5">
    <source>
        <dbReference type="PROSITE" id="PS50887"/>
    </source>
</evidence>
<keyword evidence="2" id="KW-1133">Transmembrane helix</keyword>
<dbReference type="InterPro" id="IPR000014">
    <property type="entry name" value="PAS"/>
</dbReference>
<proteinExistence type="predicted"/>
<dbReference type="GO" id="GO:0006355">
    <property type="term" value="P:regulation of DNA-templated transcription"/>
    <property type="evidence" value="ECO:0007669"/>
    <property type="project" value="InterPro"/>
</dbReference>
<reference evidence="6 7" key="1">
    <citation type="submission" date="2020-06" db="EMBL/GenBank/DDBJ databases">
        <title>Whole-genome sequence of Allochromatium humboldtianum DSM 21881, type strain.</title>
        <authorList>
            <person name="Kyndt J.A."/>
            <person name="Meyer T.E."/>
        </authorList>
    </citation>
    <scope>NUCLEOTIDE SEQUENCE [LARGE SCALE GENOMIC DNA]</scope>
    <source>
        <strain evidence="6 7">DSM 21881</strain>
    </source>
</reference>
<protein>
    <submittedName>
        <fullName evidence="6">Diguanylate cyclase</fullName>
    </submittedName>
</protein>
<dbReference type="FunFam" id="3.30.70.270:FF:000001">
    <property type="entry name" value="Diguanylate cyclase domain protein"/>
    <property type="match status" value="1"/>
</dbReference>
<keyword evidence="7" id="KW-1185">Reference proteome</keyword>
<dbReference type="SMART" id="SM00091">
    <property type="entry name" value="PAS"/>
    <property type="match status" value="1"/>
</dbReference>
<dbReference type="PROSITE" id="PS50887">
    <property type="entry name" value="GGDEF"/>
    <property type="match status" value="1"/>
</dbReference>
<feature type="domain" description="PAC" evidence="4">
    <location>
        <begin position="444"/>
        <end position="502"/>
    </location>
</feature>
<dbReference type="InterPro" id="IPR043128">
    <property type="entry name" value="Rev_trsase/Diguanyl_cyclase"/>
</dbReference>
<sequence>MVHGSRLLQNDRFTRRAARLLLGLLMVFFGVEALALEPVSLQLRWKHQFQFAGYYAALHKGFYREAGLDVHLLEGGPGADPVAAVLSGRSEFGISISSLVIDYLKGKPVVMLGPVFQHSPNVLLVRGENRHISELGLPGAGPIALMGGDQDVELKVMFLNEGIPLERLRIVPDENHLTDFLDGRVEALNAYVSNEPFVLQQAGIPFSTLRPQSYGMDFYGDLLFTTQALVEQHPQRVAAFRAASLRGWQYALEHPDEIVDLILEHYDTQGKSREQLQYEAQALRRLINPEVIELGHSNPGRWRHIANTFARFGLVEPDRPLDGFFYQPDPDVDLTWLYSALAISLAVLVLVAGITLYIHRAHRRLARAMAEKQRSEERYRVIFQSSASAGIVWREGFIVTDWNHQAESLFGWSREEVLGRSYMDFLLPEAERRQLAEDIAQVVQDISHRPHGINDNLTRDGRVISCEWFNAWLPRQEGEPQEVISLAIDITERRRLEEQVRQLAFFDPLTRLPNRRLLDDRVEQAMANGQRHGECGALLFIDLDNFKPLNDRHGHDVGDLLLVEVARRLVESVRAVDTVARYGGDEFVVLLQHLSVDVDRARADAQRVAEKLLARLTECYRLCRPGDAAPVEHRCSASIGLVLLDGLDGKEAVFRRADMAMYEAKRAGRSRIAPA</sequence>
<feature type="domain" description="PAS" evidence="3">
    <location>
        <begin position="375"/>
        <end position="429"/>
    </location>
</feature>
<feature type="domain" description="GGDEF" evidence="5">
    <location>
        <begin position="534"/>
        <end position="675"/>
    </location>
</feature>
<dbReference type="CDD" id="cd00130">
    <property type="entry name" value="PAS"/>
    <property type="match status" value="1"/>
</dbReference>
<dbReference type="AlphaFoldDB" id="A0A850RBG7"/>
<dbReference type="Proteomes" id="UP000592294">
    <property type="component" value="Unassembled WGS sequence"/>
</dbReference>
<dbReference type="SUPFAM" id="SSF53850">
    <property type="entry name" value="Periplasmic binding protein-like II"/>
    <property type="match status" value="1"/>
</dbReference>
<dbReference type="Pfam" id="PF00990">
    <property type="entry name" value="GGDEF"/>
    <property type="match status" value="1"/>
</dbReference>
<organism evidence="6 7">
    <name type="scientific">Allochromatium humboldtianum</name>
    <dbReference type="NCBI Taxonomy" id="504901"/>
    <lineage>
        <taxon>Bacteria</taxon>
        <taxon>Pseudomonadati</taxon>
        <taxon>Pseudomonadota</taxon>
        <taxon>Gammaproteobacteria</taxon>
        <taxon>Chromatiales</taxon>
        <taxon>Chromatiaceae</taxon>
        <taxon>Allochromatium</taxon>
    </lineage>
</organism>
<dbReference type="PANTHER" id="PTHR44757">
    <property type="entry name" value="DIGUANYLATE CYCLASE DGCP"/>
    <property type="match status" value="1"/>
</dbReference>
<dbReference type="RefSeq" id="WP_176975392.1">
    <property type="nucleotide sequence ID" value="NZ_JABZEO010000003.1"/>
</dbReference>
<name>A0A850RBG7_9GAMM</name>
<dbReference type="NCBIfam" id="TIGR00229">
    <property type="entry name" value="sensory_box"/>
    <property type="match status" value="1"/>
</dbReference>
<evidence type="ECO:0000256" key="2">
    <source>
        <dbReference type="SAM" id="Phobius"/>
    </source>
</evidence>
<keyword evidence="2" id="KW-0472">Membrane</keyword>
<dbReference type="Gene3D" id="3.30.70.270">
    <property type="match status" value="1"/>
</dbReference>
<evidence type="ECO:0000259" key="4">
    <source>
        <dbReference type="PROSITE" id="PS50113"/>
    </source>
</evidence>
<dbReference type="GO" id="GO:0003824">
    <property type="term" value="F:catalytic activity"/>
    <property type="evidence" value="ECO:0007669"/>
    <property type="project" value="UniProtKB-ARBA"/>
</dbReference>
<dbReference type="InterPro" id="IPR000700">
    <property type="entry name" value="PAS-assoc_C"/>
</dbReference>
<dbReference type="Gene3D" id="3.40.190.10">
    <property type="entry name" value="Periplasmic binding protein-like II"/>
    <property type="match status" value="2"/>
</dbReference>
<evidence type="ECO:0000313" key="6">
    <source>
        <dbReference type="EMBL" id="NVZ08602.1"/>
    </source>
</evidence>
<dbReference type="InterPro" id="IPR013767">
    <property type="entry name" value="PAS_fold"/>
</dbReference>
<dbReference type="SUPFAM" id="SSF55073">
    <property type="entry name" value="Nucleotide cyclase"/>
    <property type="match status" value="1"/>
</dbReference>
<dbReference type="InterPro" id="IPR029787">
    <property type="entry name" value="Nucleotide_cyclase"/>
</dbReference>
<dbReference type="Pfam" id="PF09084">
    <property type="entry name" value="NMT1"/>
    <property type="match status" value="1"/>
</dbReference>
<evidence type="ECO:0000259" key="3">
    <source>
        <dbReference type="PROSITE" id="PS50112"/>
    </source>
</evidence>
<feature type="transmembrane region" description="Helical" evidence="2">
    <location>
        <begin position="336"/>
        <end position="358"/>
    </location>
</feature>
<dbReference type="Gene3D" id="3.30.450.20">
    <property type="entry name" value="PAS domain"/>
    <property type="match status" value="1"/>
</dbReference>
<dbReference type="InterPro" id="IPR015168">
    <property type="entry name" value="SsuA/THI5"/>
</dbReference>
<dbReference type="PANTHER" id="PTHR44757:SF2">
    <property type="entry name" value="BIOFILM ARCHITECTURE MAINTENANCE PROTEIN MBAA"/>
    <property type="match status" value="1"/>
</dbReference>
<comment type="caution">
    <text evidence="6">The sequence shown here is derived from an EMBL/GenBank/DDBJ whole genome shotgun (WGS) entry which is preliminary data.</text>
</comment>
<dbReference type="NCBIfam" id="TIGR00254">
    <property type="entry name" value="GGDEF"/>
    <property type="match status" value="1"/>
</dbReference>
<keyword evidence="2" id="KW-0812">Transmembrane</keyword>
<accession>A0A850RBG7</accession>
<dbReference type="Pfam" id="PF00989">
    <property type="entry name" value="PAS"/>
    <property type="match status" value="1"/>
</dbReference>
<dbReference type="SUPFAM" id="SSF55785">
    <property type="entry name" value="PYP-like sensor domain (PAS domain)"/>
    <property type="match status" value="1"/>
</dbReference>
<dbReference type="EMBL" id="JABZEO010000003">
    <property type="protein sequence ID" value="NVZ08602.1"/>
    <property type="molecule type" value="Genomic_DNA"/>
</dbReference>
<evidence type="ECO:0000256" key="1">
    <source>
        <dbReference type="ARBA" id="ARBA00001946"/>
    </source>
</evidence>
<dbReference type="InterPro" id="IPR052155">
    <property type="entry name" value="Biofilm_reg_signaling"/>
</dbReference>
<gene>
    <name evidence="6" type="ORF">HW932_04935</name>
</gene>
<comment type="cofactor">
    <cofactor evidence="1">
        <name>Mg(2+)</name>
        <dbReference type="ChEBI" id="CHEBI:18420"/>
    </cofactor>
</comment>
<dbReference type="PROSITE" id="PS50112">
    <property type="entry name" value="PAS"/>
    <property type="match status" value="1"/>
</dbReference>
<dbReference type="InterPro" id="IPR035965">
    <property type="entry name" value="PAS-like_dom_sf"/>
</dbReference>
<dbReference type="PROSITE" id="PS50113">
    <property type="entry name" value="PAC"/>
    <property type="match status" value="1"/>
</dbReference>
<evidence type="ECO:0000313" key="7">
    <source>
        <dbReference type="Proteomes" id="UP000592294"/>
    </source>
</evidence>
<dbReference type="CDD" id="cd01949">
    <property type="entry name" value="GGDEF"/>
    <property type="match status" value="1"/>
</dbReference>
<dbReference type="InterPro" id="IPR000160">
    <property type="entry name" value="GGDEF_dom"/>
</dbReference>
<dbReference type="SMART" id="SM00267">
    <property type="entry name" value="GGDEF"/>
    <property type="match status" value="1"/>
</dbReference>